<sequence>RLWNDDNPCGGDEICVATPEGYECMQAF</sequence>
<dbReference type="Proteomes" id="UP001054945">
    <property type="component" value="Unassembled WGS sequence"/>
</dbReference>
<feature type="non-terminal residue" evidence="1">
    <location>
        <position position="1"/>
    </location>
</feature>
<accession>A0AAV4Y6P0</accession>
<gene>
    <name evidence="1" type="ORF">CEXT_602691</name>
</gene>
<organism evidence="1 2">
    <name type="scientific">Caerostris extrusa</name>
    <name type="common">Bark spider</name>
    <name type="synonym">Caerostris bankana</name>
    <dbReference type="NCBI Taxonomy" id="172846"/>
    <lineage>
        <taxon>Eukaryota</taxon>
        <taxon>Metazoa</taxon>
        <taxon>Ecdysozoa</taxon>
        <taxon>Arthropoda</taxon>
        <taxon>Chelicerata</taxon>
        <taxon>Arachnida</taxon>
        <taxon>Araneae</taxon>
        <taxon>Araneomorphae</taxon>
        <taxon>Entelegynae</taxon>
        <taxon>Araneoidea</taxon>
        <taxon>Araneidae</taxon>
        <taxon>Caerostris</taxon>
    </lineage>
</organism>
<reference evidence="1 2" key="1">
    <citation type="submission" date="2021-06" db="EMBL/GenBank/DDBJ databases">
        <title>Caerostris extrusa draft genome.</title>
        <authorList>
            <person name="Kono N."/>
            <person name="Arakawa K."/>
        </authorList>
    </citation>
    <scope>NUCLEOTIDE SEQUENCE [LARGE SCALE GENOMIC DNA]</scope>
</reference>
<protein>
    <submittedName>
        <fullName evidence="1">Uncharacterized protein</fullName>
    </submittedName>
</protein>
<name>A0AAV4Y6P0_CAEEX</name>
<proteinExistence type="predicted"/>
<dbReference type="AlphaFoldDB" id="A0AAV4Y6P0"/>
<comment type="caution">
    <text evidence="1">The sequence shown here is derived from an EMBL/GenBank/DDBJ whole genome shotgun (WGS) entry which is preliminary data.</text>
</comment>
<evidence type="ECO:0000313" key="1">
    <source>
        <dbReference type="EMBL" id="GIZ01807.1"/>
    </source>
</evidence>
<dbReference type="EMBL" id="BPLR01001352">
    <property type="protein sequence ID" value="GIZ01807.1"/>
    <property type="molecule type" value="Genomic_DNA"/>
</dbReference>
<evidence type="ECO:0000313" key="2">
    <source>
        <dbReference type="Proteomes" id="UP001054945"/>
    </source>
</evidence>
<keyword evidence="2" id="KW-1185">Reference proteome</keyword>